<dbReference type="EC" id="4.2.1.75" evidence="4"/>
<dbReference type="SMART" id="SM00862">
    <property type="entry name" value="Trans_reg_C"/>
    <property type="match status" value="1"/>
</dbReference>
<evidence type="ECO:0000313" key="4">
    <source>
        <dbReference type="EMBL" id="TGN79546.1"/>
    </source>
</evidence>
<dbReference type="InterPro" id="IPR003754">
    <property type="entry name" value="4pyrrol_synth_uPrphyn_synth"/>
</dbReference>
<evidence type="ECO:0000256" key="1">
    <source>
        <dbReference type="ARBA" id="ARBA00023125"/>
    </source>
</evidence>
<dbReference type="CDD" id="cd06578">
    <property type="entry name" value="HemD"/>
    <property type="match status" value="1"/>
</dbReference>
<evidence type="ECO:0000313" key="5">
    <source>
        <dbReference type="Proteomes" id="UP000298159"/>
    </source>
</evidence>
<dbReference type="GO" id="GO:0003677">
    <property type="term" value="F:DNA binding"/>
    <property type="evidence" value="ECO:0007669"/>
    <property type="project" value="UniProtKB-UniRule"/>
</dbReference>
<proteinExistence type="predicted"/>
<dbReference type="NCBIfam" id="NF005568">
    <property type="entry name" value="PRK07239.1"/>
    <property type="match status" value="1"/>
</dbReference>
<dbReference type="InterPro" id="IPR036388">
    <property type="entry name" value="WH-like_DNA-bd_sf"/>
</dbReference>
<dbReference type="PANTHER" id="PTHR40082:SF1">
    <property type="entry name" value="BLR5956 PROTEIN"/>
    <property type="match status" value="1"/>
</dbReference>
<dbReference type="EMBL" id="SRRT01000002">
    <property type="protein sequence ID" value="TGN79546.1"/>
    <property type="molecule type" value="Genomic_DNA"/>
</dbReference>
<dbReference type="InterPro" id="IPR039793">
    <property type="entry name" value="UROS/Hem4"/>
</dbReference>
<gene>
    <name evidence="4" type="ORF">E5083_07980</name>
</gene>
<name>A0A4Z1DB82_9ACTN</name>
<dbReference type="InterPro" id="IPR016032">
    <property type="entry name" value="Sig_transdc_resp-reg_C-effctor"/>
</dbReference>
<dbReference type="PROSITE" id="PS51755">
    <property type="entry name" value="OMPR_PHOB"/>
    <property type="match status" value="1"/>
</dbReference>
<dbReference type="GO" id="GO:0006780">
    <property type="term" value="P:uroporphyrinogen III biosynthetic process"/>
    <property type="evidence" value="ECO:0007669"/>
    <property type="project" value="InterPro"/>
</dbReference>
<dbReference type="InterPro" id="IPR036108">
    <property type="entry name" value="4pyrrol_syn_uPrphyn_synt_sf"/>
</dbReference>
<dbReference type="SUPFAM" id="SSF69618">
    <property type="entry name" value="HemD-like"/>
    <property type="match status" value="1"/>
</dbReference>
<keyword evidence="5" id="KW-1185">Reference proteome</keyword>
<dbReference type="RefSeq" id="WP_135784883.1">
    <property type="nucleotide sequence ID" value="NZ_SRRT01000002.1"/>
</dbReference>
<dbReference type="PANTHER" id="PTHR40082">
    <property type="entry name" value="BLR5956 PROTEIN"/>
    <property type="match status" value="1"/>
</dbReference>
<comment type="caution">
    <text evidence="4">The sequence shown here is derived from an EMBL/GenBank/DDBJ whole genome shotgun (WGS) entry which is preliminary data.</text>
</comment>
<dbReference type="GO" id="GO:0006355">
    <property type="term" value="P:regulation of DNA-templated transcription"/>
    <property type="evidence" value="ECO:0007669"/>
    <property type="project" value="InterPro"/>
</dbReference>
<feature type="DNA-binding region" description="OmpR/PhoB-type" evidence="2">
    <location>
        <begin position="279"/>
        <end position="378"/>
    </location>
</feature>
<dbReference type="Gene3D" id="1.10.10.10">
    <property type="entry name" value="Winged helix-like DNA-binding domain superfamily/Winged helix DNA-binding domain"/>
    <property type="match status" value="1"/>
</dbReference>
<organism evidence="4 5">
    <name type="scientific">Streptomyces bauhiniae</name>
    <dbReference type="NCBI Taxonomy" id="2340725"/>
    <lineage>
        <taxon>Bacteria</taxon>
        <taxon>Bacillati</taxon>
        <taxon>Actinomycetota</taxon>
        <taxon>Actinomycetes</taxon>
        <taxon>Kitasatosporales</taxon>
        <taxon>Streptomycetaceae</taxon>
        <taxon>Streptomyces</taxon>
    </lineage>
</organism>
<dbReference type="Gene3D" id="3.40.50.10090">
    <property type="match status" value="2"/>
</dbReference>
<feature type="domain" description="OmpR/PhoB-type" evidence="3">
    <location>
        <begin position="279"/>
        <end position="378"/>
    </location>
</feature>
<protein>
    <submittedName>
        <fullName evidence="4">Uroporphyrinogen-III synthase</fullName>
        <ecNumber evidence="4">4.2.1.75</ecNumber>
    </submittedName>
</protein>
<reference evidence="4 5" key="1">
    <citation type="submission" date="2019-04" db="EMBL/GenBank/DDBJ databases">
        <title>Streptomyces sp. nov. Bv016 isolated from bark of Buahinia variegata.</title>
        <authorList>
            <person name="Kanchanasin P."/>
            <person name="Tanasupawat S."/>
            <person name="Yuki M."/>
            <person name="Kudo T."/>
        </authorList>
    </citation>
    <scope>NUCLEOTIDE SEQUENCE [LARGE SCALE GENOMIC DNA]</scope>
    <source>
        <strain evidence="4 5">Bv016</strain>
    </source>
</reference>
<accession>A0A4Z1DB82</accession>
<dbReference type="InterPro" id="IPR001867">
    <property type="entry name" value="OmpR/PhoB-type_DNA-bd"/>
</dbReference>
<evidence type="ECO:0000259" key="3">
    <source>
        <dbReference type="PROSITE" id="PS51755"/>
    </source>
</evidence>
<dbReference type="CDD" id="cd00383">
    <property type="entry name" value="trans_reg_C"/>
    <property type="match status" value="1"/>
</dbReference>
<dbReference type="SUPFAM" id="SSF46894">
    <property type="entry name" value="C-terminal effector domain of the bipartite response regulators"/>
    <property type="match status" value="1"/>
</dbReference>
<sequence>MKAGTRETAAELTGFTVGVTAARRREELTALLRRRGARVMEAPALRIVPLEDDAALRAATERCLAAPLDYVVATTGVGWRGWMSAAEGWGYGAALTAACRDAEVLSRGPKATGAVRACGTTETYSPASEAVDELRTWLLARDLRGRRVAVQEHGAPLPGLASALRERGAEVVEVPVYRWAPPLDPEPVRRLAEATARGDVHALLFTSAPAITSFLEHAEAAGKYETVLERLRTDVLPLCVGAVCARPLLEVGAGPVWPERGRLGAMVHLLTATLPDRDRHLVPAGDRTLVLQGNALLLGDDAPAEAVWLTPGSARVLRALAERPGWVVGRPELLRRVWPGRGADEHAVEAAVTRLRAALGPYASLIRTVPKRGYRLATEPDGGPR</sequence>
<dbReference type="Proteomes" id="UP000298159">
    <property type="component" value="Unassembled WGS sequence"/>
</dbReference>
<dbReference type="Pfam" id="PF02602">
    <property type="entry name" value="HEM4"/>
    <property type="match status" value="1"/>
</dbReference>
<evidence type="ECO:0000256" key="2">
    <source>
        <dbReference type="PROSITE-ProRule" id="PRU01091"/>
    </source>
</evidence>
<keyword evidence="1 2" id="KW-0238">DNA-binding</keyword>
<dbReference type="Pfam" id="PF00486">
    <property type="entry name" value="Trans_reg_C"/>
    <property type="match status" value="1"/>
</dbReference>
<dbReference type="GO" id="GO:0000160">
    <property type="term" value="P:phosphorelay signal transduction system"/>
    <property type="evidence" value="ECO:0007669"/>
    <property type="project" value="InterPro"/>
</dbReference>
<keyword evidence="4" id="KW-0456">Lyase</keyword>
<dbReference type="GO" id="GO:0004852">
    <property type="term" value="F:uroporphyrinogen-III synthase activity"/>
    <property type="evidence" value="ECO:0007669"/>
    <property type="project" value="UniProtKB-EC"/>
</dbReference>
<dbReference type="AlphaFoldDB" id="A0A4Z1DB82"/>
<dbReference type="GeneID" id="95447529"/>